<feature type="compositionally biased region" description="Pro residues" evidence="1">
    <location>
        <begin position="1331"/>
        <end position="1347"/>
    </location>
</feature>
<organism evidence="3 4">
    <name type="scientific">Termititenax aidoneus</name>
    <dbReference type="NCBI Taxonomy" id="2218524"/>
    <lineage>
        <taxon>Bacteria</taxon>
        <taxon>Bacillati</taxon>
        <taxon>Candidatus Margulisiibacteriota</taxon>
        <taxon>Candidatus Termititenacia</taxon>
        <taxon>Candidatus Termititenacales</taxon>
        <taxon>Candidatus Termititenacaceae</taxon>
        <taxon>Candidatus Termititenax</taxon>
    </lineage>
</organism>
<feature type="chain" id="PRO_5017302242" evidence="2">
    <location>
        <begin position="25"/>
        <end position="1805"/>
    </location>
</feature>
<gene>
    <name evidence="3" type="ORF">NO1_0036</name>
</gene>
<dbReference type="Proteomes" id="UP000269352">
    <property type="component" value="Unassembled WGS sequence"/>
</dbReference>
<evidence type="ECO:0000256" key="2">
    <source>
        <dbReference type="SAM" id="SignalP"/>
    </source>
</evidence>
<evidence type="ECO:0000313" key="4">
    <source>
        <dbReference type="Proteomes" id="UP000269352"/>
    </source>
</evidence>
<reference evidence="3 4" key="1">
    <citation type="journal article" date="2019" name="ISME J.">
        <title>Genome analyses of uncultured TG2/ZB3 bacteria in 'Margulisbacteria' specifically attached to ectosymbiotic spirochetes of protists in the termite gut.</title>
        <authorList>
            <person name="Utami Y.D."/>
            <person name="Kuwahara H."/>
            <person name="Igai K."/>
            <person name="Murakami T."/>
            <person name="Sugaya K."/>
            <person name="Morikawa T."/>
            <person name="Nagura Y."/>
            <person name="Yuki M."/>
            <person name="Deevong P."/>
            <person name="Inoue T."/>
            <person name="Kihara K."/>
            <person name="Lo N."/>
            <person name="Yamada A."/>
            <person name="Ohkuma M."/>
            <person name="Hongoh Y."/>
        </authorList>
    </citation>
    <scope>NUCLEOTIDE SEQUENCE [LARGE SCALE GENOMIC DNA]</scope>
    <source>
        <strain evidence="3">NkOx7-01</strain>
    </source>
</reference>
<evidence type="ECO:0000256" key="1">
    <source>
        <dbReference type="SAM" id="MobiDB-lite"/>
    </source>
</evidence>
<dbReference type="EMBL" id="BGZN01000001">
    <property type="protein sequence ID" value="GBR72524.1"/>
    <property type="molecule type" value="Genomic_DNA"/>
</dbReference>
<accession>A0A388T828</accession>
<keyword evidence="4" id="KW-1185">Reference proteome</keyword>
<proteinExistence type="predicted"/>
<comment type="caution">
    <text evidence="3">The sequence shown here is derived from an EMBL/GenBank/DDBJ whole genome shotgun (WGS) entry which is preliminary data.</text>
</comment>
<keyword evidence="2" id="KW-0732">Signal</keyword>
<dbReference type="Gene3D" id="2.60.40.4070">
    <property type="match status" value="1"/>
</dbReference>
<sequence length="1805" mass="196864">MLNIRKMLLSACAAALVCGGFLQADVLVADPVRGFSTELGGKGFEVGGMYSVDGGHKLVTSNYGFHAVFHDRISVGNFRLLYAFSADGVNWSYRELDNVQQNSHDNYHISDPSIAYYNNNLYISYYKNSTPPNPQRQVHLRILDANPAVSGTGTDHVLETTTGGVFRYTDVYVNSTGVYVAATYTSSTISHNVRVFKCAFDGTVQETKIFGYSYPEASLLPVFYPKSGNDFYLAYGLYGRQDTHATNPTSSIVVYNGLSSSINIKDGYRIEYVNLISSGNGFLAAYVKQPSEGSLEDRLVYRVYHSFSEGDYTEIDTKVTASEIYTTQLGLTTANVPVIQYVFHDGQNYKIGQIHLKSPTEWSAPTKSITTAGSEGAGSASVYAHMLPNVDNDRPYMLWYDYQNKKVWFNNAPDKIAPWQPLTPKITWVTSNVNTTGNQVVTLSLTAAPLHSSEMYYEIFRVSASGTRTGIASGNWLVNASALNVTLNNIISAAGQKAAVSADNQRLVLRAMSRDEVGNESVWSDYTLTINIPDRTPPNIASLTIPADYARYVSKNAVQLSLSASDQHSALTTMNIGNTSPPGSAYAYAASRGWTLTAGDGLKTVYTRYYDAIGNYTDVSATINVDTTPPAMTTTSRIQSGAQSAPAQVTWAAAEDVLSGNVRSGVRGYYVYWGSDPAGVVSTGLQTAASTSNLAAMSAPGVNYLRVQTVDNVGNKSGWQTVLTYSYTAGVTGSIVINDTTPPGPAYTNTPTVSLTFIYSDPKIERMRFQNDNDIWAGVLGSLSPSVANWRLSAGDGEKRVYVEYSNISKTATGSAYDLIYLDTLSPNMTDTGRLTTTTNQQVIAQGGYTLTALDSLNQGYASGLDEYYVYWGKSISGEASYYQANTNYANASGQLLALDGAGTYYLRARPKDKAGNIGPWATVLTYQYDPVPPTGSAALASTYTNSTQVNVVLTASDNDKVEKYYIANSYVDINQQLDSVWKTWNGNGNYGHTLSAGSSGERQVYVWFKDRAGNISVEEYTATVNYINPSGKSGSILIKGSQGDDRYTTTANVRLELSYDNTAVGMLIWNEGVSSANSQWQVVSNNLTNHLLLSGDGTKTVRVAYRDSAGTIWEASDSIELDTAAPYDGRVLINNDAQYTNTRNVLLTITAAGNPYEMQIINNESGSAPNWASAAWVSYNQYSPWVLSGTGQEVNVTKTVQARFRDEAGNISVYWGDSIILNTSALNGSLLINPGQPPYTNTRNVMLTPISPSADWMLLSNRADFSDKWDAGNSDWQWIPYESKVDPWDLFAPNDALAEGVRYVYAVFKNQAGTLSPTVNAAVIVDMTPPYGPGPGSPSGPNPHNPGDPALSHGCEVVINDGDENAIMNIVRLRLNAIDAQQMLISNYADFRDVNDNYWRPYADTVAEWPLLAGSGQRTVWVKFRDIAGNISLASDSIVLNMNAGYYFHFIEPDGIDDVASDNFTISWEAEYLGDDQANVRLYYVGVTSDGTNIGLVSGDIKDIITGGAARDIPLNDPTRGVIWDTRDLDSGYYYIYAVVSGSSGSFEEKALHPIYIRHEKGVIPPDPGDPDPPSIPTMEGQAVTSNPPSILIIEPWTNYNVPPITKLPIWWHEAHKPGDGALISLYYSSSPSLSGVLGVITENIPASAVATSDKRQLDGDWTVPDLPQGTYYIIGVIKTPDFTNWDASTGRVIVNKDDTTAGNGGTGEGIWTYPNPFAPQSRGEIAVIAYRVKKDQWTRVYVYNIRGEKIWHIDSYAYAGQDNTVRWDGRLPKGNYAGNGIYVLFLTDEKRKVLEKGRLTLLD</sequence>
<name>A0A388T828_TERA1</name>
<protein>
    <submittedName>
        <fullName evidence="3">Uncharacterized protein</fullName>
    </submittedName>
</protein>
<evidence type="ECO:0000313" key="3">
    <source>
        <dbReference type="EMBL" id="GBR72524.1"/>
    </source>
</evidence>
<feature type="region of interest" description="Disordered" evidence="1">
    <location>
        <begin position="1331"/>
        <end position="1353"/>
    </location>
</feature>
<feature type="signal peptide" evidence="2">
    <location>
        <begin position="1"/>
        <end position="24"/>
    </location>
</feature>